<dbReference type="InterPro" id="IPR000560">
    <property type="entry name" value="His_Pase_clade-2"/>
</dbReference>
<protein>
    <recommendedName>
        <fullName evidence="5">2-phosphoxylose phosphatase 1</fullName>
    </recommendedName>
    <alternativeName>
        <fullName evidence="6">Acid phosphatase-like protein 2</fullName>
    </alternativeName>
</protein>
<evidence type="ECO:0000256" key="4">
    <source>
        <dbReference type="ARBA" id="ARBA00036311"/>
    </source>
</evidence>
<evidence type="ECO:0000256" key="5">
    <source>
        <dbReference type="ARBA" id="ARBA00040357"/>
    </source>
</evidence>
<evidence type="ECO:0000313" key="8">
    <source>
        <dbReference type="EMBL" id="KAF0287134.1"/>
    </source>
</evidence>
<sequence length="371" mass="40402">MASLRLRGALGGLLLVLVVAQSRGARRTALLTQVQALCRHGGRSPRGTYPADPYRNVTWQGGFGSLLPAGVGDQVRLGALLRSRYGAALRLQSCQRISVISSDRARTRESARALLHGLFQDTELGGPEYQGGPLPPADPICPIRVIPERDDFVLRLVSPERCPRLILAIEAMLKRTPEYRDLVPLLKRVVAEHADIPSPSSIDLVNVFDIFRTQQLSGLEIPEWAHQSLGSGLPTVYAALERFFFLAFGSQGAPSTRSLSAGGLLRTMVDTARHSDTALRLYAAHDTTLAALEAALGVYSGPLPTSSCLLLEVFVAADGARFVRLLRRSGSSGELRELPLGSRRGPCPLTKLEELRWLPDSVDDVKRMCRL</sequence>
<evidence type="ECO:0000256" key="3">
    <source>
        <dbReference type="ARBA" id="ARBA00022801"/>
    </source>
</evidence>
<reference evidence="8 9" key="1">
    <citation type="submission" date="2019-07" db="EMBL/GenBank/DDBJ databases">
        <title>Draft genome assembly of a fouling barnacle, Amphibalanus amphitrite (Darwin, 1854): The first reference genome for Thecostraca.</title>
        <authorList>
            <person name="Kim W."/>
        </authorList>
    </citation>
    <scope>NUCLEOTIDE SEQUENCE [LARGE SCALE GENOMIC DNA]</scope>
    <source>
        <strain evidence="8">SNU_AA5</strain>
        <tissue evidence="8">Soma without cirri and trophi</tissue>
    </source>
</reference>
<dbReference type="OrthoDB" id="5821688at2759"/>
<dbReference type="InterPro" id="IPR050645">
    <property type="entry name" value="Histidine_acid_phosphatase"/>
</dbReference>
<dbReference type="PROSITE" id="PS00778">
    <property type="entry name" value="HIS_ACID_PHOSPHAT_2"/>
    <property type="match status" value="1"/>
</dbReference>
<dbReference type="Pfam" id="PF00328">
    <property type="entry name" value="His_Phos_2"/>
    <property type="match status" value="1"/>
</dbReference>
<dbReference type="GO" id="GO:0003993">
    <property type="term" value="F:acid phosphatase activity"/>
    <property type="evidence" value="ECO:0007669"/>
    <property type="project" value="UniProtKB-EC"/>
</dbReference>
<dbReference type="PROSITE" id="PS00616">
    <property type="entry name" value="HIS_ACID_PHOSPHAT_1"/>
    <property type="match status" value="1"/>
</dbReference>
<dbReference type="Gene3D" id="3.40.50.1240">
    <property type="entry name" value="Phosphoglycerate mutase-like"/>
    <property type="match status" value="1"/>
</dbReference>
<evidence type="ECO:0000256" key="7">
    <source>
        <dbReference type="SAM" id="SignalP"/>
    </source>
</evidence>
<keyword evidence="7" id="KW-0732">Signal</keyword>
<name>A0A6A4V6D6_AMPAM</name>
<feature type="signal peptide" evidence="7">
    <location>
        <begin position="1"/>
        <end position="24"/>
    </location>
</feature>
<comment type="caution">
    <text evidence="8">The sequence shown here is derived from an EMBL/GenBank/DDBJ whole genome shotgun (WGS) entry which is preliminary data.</text>
</comment>
<evidence type="ECO:0000256" key="2">
    <source>
        <dbReference type="ARBA" id="ARBA00005375"/>
    </source>
</evidence>
<comment type="similarity">
    <text evidence="2">Belongs to the histidine acid phosphatase family.</text>
</comment>
<gene>
    <name evidence="8" type="primary">acp4_0</name>
    <name evidence="8" type="ORF">FJT64_014323</name>
</gene>
<accession>A0A6A4V6D6</accession>
<dbReference type="SUPFAM" id="SSF53254">
    <property type="entry name" value="Phosphoglycerate mutase-like"/>
    <property type="match status" value="1"/>
</dbReference>
<evidence type="ECO:0000256" key="1">
    <source>
        <dbReference type="ARBA" id="ARBA00000032"/>
    </source>
</evidence>
<dbReference type="EMBL" id="VIIS01002210">
    <property type="protein sequence ID" value="KAF0287134.1"/>
    <property type="molecule type" value="Genomic_DNA"/>
</dbReference>
<dbReference type="CDD" id="cd07061">
    <property type="entry name" value="HP_HAP_like"/>
    <property type="match status" value="1"/>
</dbReference>
<keyword evidence="9" id="KW-1185">Reference proteome</keyword>
<dbReference type="InterPro" id="IPR029033">
    <property type="entry name" value="His_PPase_superfam"/>
</dbReference>
<comment type="catalytic activity">
    <reaction evidence="1">
        <text>a phosphate monoester + H2O = an alcohol + phosphate</text>
        <dbReference type="Rhea" id="RHEA:15017"/>
        <dbReference type="ChEBI" id="CHEBI:15377"/>
        <dbReference type="ChEBI" id="CHEBI:30879"/>
        <dbReference type="ChEBI" id="CHEBI:43474"/>
        <dbReference type="ChEBI" id="CHEBI:67140"/>
        <dbReference type="EC" id="3.1.3.2"/>
    </reaction>
</comment>
<keyword evidence="3" id="KW-0378">Hydrolase</keyword>
<dbReference type="PANTHER" id="PTHR11567:SF110">
    <property type="entry name" value="2-PHOSPHOXYLOSE PHOSPHATASE 1"/>
    <property type="match status" value="1"/>
</dbReference>
<feature type="chain" id="PRO_5025601359" description="2-phosphoxylose phosphatase 1" evidence="7">
    <location>
        <begin position="25"/>
        <end position="371"/>
    </location>
</feature>
<proteinExistence type="inferred from homology"/>
<evidence type="ECO:0000313" key="9">
    <source>
        <dbReference type="Proteomes" id="UP000440578"/>
    </source>
</evidence>
<dbReference type="InterPro" id="IPR033379">
    <property type="entry name" value="Acid_Pase_AS"/>
</dbReference>
<dbReference type="Proteomes" id="UP000440578">
    <property type="component" value="Unassembled WGS sequence"/>
</dbReference>
<organism evidence="8 9">
    <name type="scientific">Amphibalanus amphitrite</name>
    <name type="common">Striped barnacle</name>
    <name type="synonym">Balanus amphitrite</name>
    <dbReference type="NCBI Taxonomy" id="1232801"/>
    <lineage>
        <taxon>Eukaryota</taxon>
        <taxon>Metazoa</taxon>
        <taxon>Ecdysozoa</taxon>
        <taxon>Arthropoda</taxon>
        <taxon>Crustacea</taxon>
        <taxon>Multicrustacea</taxon>
        <taxon>Cirripedia</taxon>
        <taxon>Thoracica</taxon>
        <taxon>Thoracicalcarea</taxon>
        <taxon>Balanomorpha</taxon>
        <taxon>Balanoidea</taxon>
        <taxon>Balanidae</taxon>
        <taxon>Amphibalaninae</taxon>
        <taxon>Amphibalanus</taxon>
    </lineage>
</organism>
<dbReference type="AlphaFoldDB" id="A0A6A4V6D6"/>
<comment type="catalytic activity">
    <reaction evidence="4">
        <text>3-O-[beta-D-GlcA-(1-&gt;3)-beta-D-Gal-(1-&gt;3)-beta-D-Gal-(1-&gt;4)-beta-D-2-O-P-Xyl]-L-seryl-[protein] + H2O = 3-O-(beta-D-GlcA-(1-&gt;3)-beta-D-Gal-(1-&gt;3)-beta-D-Gal-(1-&gt;4)-beta-D-Xyl)-L-seryl-[protein] + phosphate</text>
        <dbReference type="Rhea" id="RHEA:56512"/>
        <dbReference type="Rhea" id="RHEA-COMP:12573"/>
        <dbReference type="Rhea" id="RHEA-COMP:14559"/>
        <dbReference type="ChEBI" id="CHEBI:15377"/>
        <dbReference type="ChEBI" id="CHEBI:43474"/>
        <dbReference type="ChEBI" id="CHEBI:132093"/>
        <dbReference type="ChEBI" id="CHEBI:140495"/>
    </reaction>
</comment>
<dbReference type="PANTHER" id="PTHR11567">
    <property type="entry name" value="ACID PHOSPHATASE-RELATED"/>
    <property type="match status" value="1"/>
</dbReference>
<evidence type="ECO:0000256" key="6">
    <source>
        <dbReference type="ARBA" id="ARBA00041499"/>
    </source>
</evidence>